<evidence type="ECO:0000256" key="6">
    <source>
        <dbReference type="ARBA" id="ARBA00022832"/>
    </source>
</evidence>
<keyword evidence="5" id="KW-0256">Endoplasmic reticulum</keyword>
<feature type="binding site" evidence="13">
    <location>
        <position position="253"/>
    </location>
    <ligand>
        <name>Zn(2+)</name>
        <dbReference type="ChEBI" id="CHEBI:29105"/>
        <label>1</label>
    </ligand>
</feature>
<dbReference type="PANTHER" id="PTHR12863:SF1">
    <property type="entry name" value="FATTY ACID 2-HYDROXYLASE"/>
    <property type="match status" value="1"/>
</dbReference>
<keyword evidence="2" id="KW-0444">Lipid biosynthesis</keyword>
<evidence type="ECO:0000313" key="17">
    <source>
        <dbReference type="JaponicusDB" id="SJAG_04913"/>
    </source>
</evidence>
<feature type="transmembrane region" description="Helical" evidence="14">
    <location>
        <begin position="208"/>
        <end position="226"/>
    </location>
</feature>
<evidence type="ECO:0000313" key="16">
    <source>
        <dbReference type="EMBL" id="EEB09691.2"/>
    </source>
</evidence>
<feature type="transmembrane region" description="Helical" evidence="14">
    <location>
        <begin position="124"/>
        <end position="144"/>
    </location>
</feature>
<keyword evidence="11 14" id="KW-0472">Membrane</keyword>
<gene>
    <name evidence="17" type="primary">scs7</name>
    <name evidence="16" type="ORF">SJAG_04913</name>
</gene>
<evidence type="ECO:0000256" key="13">
    <source>
        <dbReference type="PIRSR" id="PIRSR005149-1"/>
    </source>
</evidence>
<dbReference type="VEuPathDB" id="FungiDB:SJAG_04913"/>
<feature type="binding site" evidence="13">
    <location>
        <position position="195"/>
    </location>
    <ligand>
        <name>Zn(2+)</name>
        <dbReference type="ChEBI" id="CHEBI:29105"/>
        <label>1</label>
    </ligand>
</feature>
<dbReference type="Proteomes" id="UP000001744">
    <property type="component" value="Unassembled WGS sequence"/>
</dbReference>
<dbReference type="JaponicusDB" id="SJAG_04913">
    <property type="gene designation" value="scs7"/>
</dbReference>
<feature type="binding site" evidence="13">
    <location>
        <position position="273"/>
    </location>
    <ligand>
        <name>Zn(2+)</name>
        <dbReference type="ChEBI" id="CHEBI:29105"/>
        <label>1</label>
    </ligand>
</feature>
<accession>B6K837</accession>
<keyword evidence="3 14" id="KW-0812">Transmembrane</keyword>
<keyword evidence="4 13" id="KW-0479">Metal-binding</keyword>
<evidence type="ECO:0000313" key="18">
    <source>
        <dbReference type="Proteomes" id="UP000001744"/>
    </source>
</evidence>
<dbReference type="PIRSF" id="PIRSF005149">
    <property type="entry name" value="IPC-B_HD"/>
    <property type="match status" value="1"/>
</dbReference>
<feature type="binding site" evidence="13">
    <location>
        <position position="198"/>
    </location>
    <ligand>
        <name>Zn(2+)</name>
        <dbReference type="ChEBI" id="CHEBI:29105"/>
        <label>1</label>
    </ligand>
</feature>
<dbReference type="GO" id="GO:0000038">
    <property type="term" value="P:very long-chain fatty acid metabolic process"/>
    <property type="evidence" value="ECO:0007669"/>
    <property type="project" value="EnsemblFungi"/>
</dbReference>
<dbReference type="GO" id="GO:0006633">
    <property type="term" value="P:fatty acid biosynthetic process"/>
    <property type="evidence" value="ECO:0007669"/>
    <property type="project" value="UniProtKB-KW"/>
</dbReference>
<dbReference type="GO" id="GO:0006631">
    <property type="term" value="P:fatty acid metabolic process"/>
    <property type="evidence" value="ECO:0000318"/>
    <property type="project" value="GO_Central"/>
</dbReference>
<dbReference type="HOGENOM" id="CLU_034756_0_1_1"/>
<dbReference type="GO" id="GO:0051999">
    <property type="term" value="P:mannosyl-inositol phosphorylceramide biosynthetic process"/>
    <property type="evidence" value="ECO:0007669"/>
    <property type="project" value="EnsemblFungi"/>
</dbReference>
<dbReference type="GO" id="GO:0080132">
    <property type="term" value="F:fatty acid 2-hydroxylase activity"/>
    <property type="evidence" value="ECO:0000318"/>
    <property type="project" value="GO_Central"/>
</dbReference>
<keyword evidence="6" id="KW-0276">Fatty acid metabolism</keyword>
<evidence type="ECO:0000256" key="12">
    <source>
        <dbReference type="ARBA" id="ARBA00023160"/>
    </source>
</evidence>
<organism evidence="16 18">
    <name type="scientific">Schizosaccharomyces japonicus (strain yFS275 / FY16936)</name>
    <name type="common">Fission yeast</name>
    <dbReference type="NCBI Taxonomy" id="402676"/>
    <lineage>
        <taxon>Eukaryota</taxon>
        <taxon>Fungi</taxon>
        <taxon>Dikarya</taxon>
        <taxon>Ascomycota</taxon>
        <taxon>Taphrinomycotina</taxon>
        <taxon>Schizosaccharomycetes</taxon>
        <taxon>Schizosaccharomycetales</taxon>
        <taxon>Schizosaccharomycetaceae</taxon>
        <taxon>Schizosaccharomyces</taxon>
    </lineage>
</organism>
<feature type="transmembrane region" description="Helical" evidence="14">
    <location>
        <begin position="150"/>
        <end position="170"/>
    </location>
</feature>
<dbReference type="STRING" id="402676.B6K837"/>
<dbReference type="OMA" id="FTYAPAF"/>
<keyword evidence="7 13" id="KW-0862">Zinc</keyword>
<evidence type="ECO:0000256" key="9">
    <source>
        <dbReference type="ARBA" id="ARBA00023002"/>
    </source>
</evidence>
<evidence type="ECO:0000256" key="5">
    <source>
        <dbReference type="ARBA" id="ARBA00022824"/>
    </source>
</evidence>
<feature type="binding site" evidence="13">
    <location>
        <position position="276"/>
    </location>
    <ligand>
        <name>Zn(2+)</name>
        <dbReference type="ChEBI" id="CHEBI:29105"/>
        <label>1</label>
    </ligand>
</feature>
<feature type="binding site" evidence="13">
    <location>
        <position position="277"/>
    </location>
    <ligand>
        <name>Zn(2+)</name>
        <dbReference type="ChEBI" id="CHEBI:29105"/>
        <label>1</label>
    </ligand>
</feature>
<feature type="domain" description="Fatty acid hydroxylase" evidence="15">
    <location>
        <begin position="157"/>
        <end position="298"/>
    </location>
</feature>
<proteinExistence type="predicted"/>
<comment type="subcellular location">
    <subcellularLocation>
        <location evidence="1">Endoplasmic reticulum membrane</location>
        <topology evidence="1">Multi-pass membrane protein</topology>
    </subcellularLocation>
</comment>
<protein>
    <submittedName>
        <fullName evidence="16">Sphingosine hydroxylase</fullName>
    </submittedName>
</protein>
<dbReference type="AlphaFoldDB" id="B6K837"/>
<dbReference type="GeneID" id="7050345"/>
<dbReference type="InterPro" id="IPR014430">
    <property type="entry name" value="Scs7"/>
</dbReference>
<evidence type="ECO:0000256" key="11">
    <source>
        <dbReference type="ARBA" id="ARBA00023136"/>
    </source>
</evidence>
<feature type="binding site" evidence="13">
    <location>
        <position position="176"/>
    </location>
    <ligand>
        <name>Zn(2+)</name>
        <dbReference type="ChEBI" id="CHEBI:29105"/>
        <label>1</label>
    </ligand>
</feature>
<evidence type="ECO:0000256" key="2">
    <source>
        <dbReference type="ARBA" id="ARBA00022516"/>
    </source>
</evidence>
<evidence type="ECO:0000256" key="8">
    <source>
        <dbReference type="ARBA" id="ARBA00022989"/>
    </source>
</evidence>
<evidence type="ECO:0000256" key="14">
    <source>
        <dbReference type="SAM" id="Phobius"/>
    </source>
</evidence>
<evidence type="ECO:0000256" key="10">
    <source>
        <dbReference type="ARBA" id="ARBA00023098"/>
    </source>
</evidence>
<sequence length="315" mass="36489">MTESIEEVRKPGGAQETIETKRIVVQEFVSETPVSNRDLNKKLVDQNIGEGYGNEFKVKATDLDKDYAKNHFIDLRKPMLPQILFNSNLTKEVYLDQVHRPRHYRGSGSAPLFGNFLEPLSKTAWYVIPLVWGPCVAFGIHYASQGMAKPALIASVCFGLFLWTLIEYLMHRFLFHLDEYTPDHPVFLTMHFLFHGVHHFLPADRYRLVMPPALFVILATPWFRLALALFPYYMAVAVFSGGVMGYIFYDLTHYFLHHRRMPGTYLKRLKTWHLDHHYKNYKSGFGVTSWFWDTVFHTEGPSFAKFAKTGKAVSN</sequence>
<keyword evidence="12" id="KW-0275">Fatty acid biosynthesis</keyword>
<dbReference type="PANTHER" id="PTHR12863">
    <property type="entry name" value="FATTY ACID HYDROXYLASE"/>
    <property type="match status" value="1"/>
</dbReference>
<evidence type="ECO:0000256" key="7">
    <source>
        <dbReference type="ARBA" id="ARBA00022833"/>
    </source>
</evidence>
<keyword evidence="9" id="KW-0560">Oxidoreductase</keyword>
<dbReference type="eggNOG" id="KOG0539">
    <property type="taxonomic scope" value="Eukaryota"/>
</dbReference>
<evidence type="ECO:0000256" key="3">
    <source>
        <dbReference type="ARBA" id="ARBA00022692"/>
    </source>
</evidence>
<comment type="cofactor">
    <cofactor evidence="13">
        <name>Zn(2+)</name>
        <dbReference type="ChEBI" id="CHEBI:29105"/>
    </cofactor>
    <text evidence="13">Binds 2 Zn(2+) ions per subunit that likely form a catalytic dimetal center.</text>
</comment>
<feature type="binding site" evidence="13">
    <location>
        <position position="199"/>
    </location>
    <ligand>
        <name>Zn(2+)</name>
        <dbReference type="ChEBI" id="CHEBI:29105"/>
        <label>1</label>
    </ligand>
</feature>
<keyword evidence="18" id="KW-1185">Reference proteome</keyword>
<keyword evidence="8 14" id="KW-1133">Transmembrane helix</keyword>
<dbReference type="GO" id="GO:0008270">
    <property type="term" value="F:zinc ion binding"/>
    <property type="evidence" value="ECO:0007669"/>
    <property type="project" value="EnsemblFungi"/>
</dbReference>
<dbReference type="GO" id="GO:0005783">
    <property type="term" value="C:endoplasmic reticulum"/>
    <property type="evidence" value="ECO:0000318"/>
    <property type="project" value="GO_Central"/>
</dbReference>
<feature type="binding site" evidence="13">
    <location>
        <position position="171"/>
    </location>
    <ligand>
        <name>Zn(2+)</name>
        <dbReference type="ChEBI" id="CHEBI:29105"/>
        <label>1</label>
    </ligand>
</feature>
<dbReference type="EMBL" id="KE651167">
    <property type="protein sequence ID" value="EEB09691.2"/>
    <property type="molecule type" value="Genomic_DNA"/>
</dbReference>
<feature type="transmembrane region" description="Helical" evidence="14">
    <location>
        <begin position="232"/>
        <end position="251"/>
    </location>
</feature>
<dbReference type="RefSeq" id="XP_002175984.2">
    <property type="nucleotide sequence ID" value="XM_002175948.2"/>
</dbReference>
<keyword evidence="10" id="KW-0443">Lipid metabolism</keyword>
<dbReference type="OrthoDB" id="2204368at2759"/>
<evidence type="ECO:0000256" key="1">
    <source>
        <dbReference type="ARBA" id="ARBA00004477"/>
    </source>
</evidence>
<name>B6K837_SCHJY</name>
<dbReference type="GO" id="GO:0046513">
    <property type="term" value="P:ceramide biosynthetic process"/>
    <property type="evidence" value="ECO:0007669"/>
    <property type="project" value="EnsemblFungi"/>
</dbReference>
<dbReference type="GO" id="GO:0005789">
    <property type="term" value="C:endoplasmic reticulum membrane"/>
    <property type="evidence" value="ECO:0007669"/>
    <property type="project" value="UniProtKB-SubCell"/>
</dbReference>
<evidence type="ECO:0000256" key="4">
    <source>
        <dbReference type="ARBA" id="ARBA00022723"/>
    </source>
</evidence>
<evidence type="ECO:0000259" key="15">
    <source>
        <dbReference type="Pfam" id="PF04116"/>
    </source>
</evidence>
<dbReference type="Pfam" id="PF04116">
    <property type="entry name" value="FA_hydroxylase"/>
    <property type="match status" value="1"/>
</dbReference>
<feature type="binding site" evidence="13">
    <location>
        <position position="257"/>
    </location>
    <ligand>
        <name>Zn(2+)</name>
        <dbReference type="ChEBI" id="CHEBI:29105"/>
        <label>1</label>
    </ligand>
</feature>
<dbReference type="InterPro" id="IPR006694">
    <property type="entry name" value="Fatty_acid_hydroxylase"/>
</dbReference>
<dbReference type="GO" id="GO:0005506">
    <property type="term" value="F:iron ion binding"/>
    <property type="evidence" value="ECO:0007669"/>
    <property type="project" value="InterPro"/>
</dbReference>
<reference evidence="16 18" key="1">
    <citation type="journal article" date="2011" name="Science">
        <title>Comparative functional genomics of the fission yeasts.</title>
        <authorList>
            <person name="Rhind N."/>
            <person name="Chen Z."/>
            <person name="Yassour M."/>
            <person name="Thompson D.A."/>
            <person name="Haas B.J."/>
            <person name="Habib N."/>
            <person name="Wapinski I."/>
            <person name="Roy S."/>
            <person name="Lin M.F."/>
            <person name="Heiman D.I."/>
            <person name="Young S.K."/>
            <person name="Furuya K."/>
            <person name="Guo Y."/>
            <person name="Pidoux A."/>
            <person name="Chen H.M."/>
            <person name="Robbertse B."/>
            <person name="Goldberg J.M."/>
            <person name="Aoki K."/>
            <person name="Bayne E.H."/>
            <person name="Berlin A.M."/>
            <person name="Desjardins C.A."/>
            <person name="Dobbs E."/>
            <person name="Dukaj L."/>
            <person name="Fan L."/>
            <person name="FitzGerald M.G."/>
            <person name="French C."/>
            <person name="Gujja S."/>
            <person name="Hansen K."/>
            <person name="Keifenheim D."/>
            <person name="Levin J.Z."/>
            <person name="Mosher R.A."/>
            <person name="Mueller C.A."/>
            <person name="Pfiffner J."/>
            <person name="Priest M."/>
            <person name="Russ C."/>
            <person name="Smialowska A."/>
            <person name="Swoboda P."/>
            <person name="Sykes S.M."/>
            <person name="Vaughn M."/>
            <person name="Vengrova S."/>
            <person name="Yoder R."/>
            <person name="Zeng Q."/>
            <person name="Allshire R."/>
            <person name="Baulcombe D."/>
            <person name="Birren B.W."/>
            <person name="Brown W."/>
            <person name="Ekwall K."/>
            <person name="Kellis M."/>
            <person name="Leatherwood J."/>
            <person name="Levin H."/>
            <person name="Margalit H."/>
            <person name="Martienssen R."/>
            <person name="Nieduszynski C.A."/>
            <person name="Spatafora J.W."/>
            <person name="Friedman N."/>
            <person name="Dalgaard J.Z."/>
            <person name="Baumann P."/>
            <person name="Niki H."/>
            <person name="Regev A."/>
            <person name="Nusbaum C."/>
        </authorList>
    </citation>
    <scope>NUCLEOTIDE SEQUENCE [LARGE SCALE GENOMIC DNA]</scope>
    <source>
        <strain evidence="18">yFS275 / FY16936</strain>
    </source>
</reference>
<dbReference type="GO" id="GO:0102772">
    <property type="term" value="F:sphingolipid C4-monooxygenase activity"/>
    <property type="evidence" value="ECO:0007669"/>
    <property type="project" value="EnsemblFungi"/>
</dbReference>